<dbReference type="InterPro" id="IPR005580">
    <property type="entry name" value="DbpA/CsdA_RNA-bd_dom"/>
</dbReference>
<keyword evidence="13" id="KW-1185">Reference proteome</keyword>
<feature type="region of interest" description="Disordered" evidence="8">
    <location>
        <begin position="431"/>
        <end position="471"/>
    </location>
</feature>
<dbReference type="InterPro" id="IPR012677">
    <property type="entry name" value="Nucleotide-bd_a/b_plait_sf"/>
</dbReference>
<dbReference type="InterPro" id="IPR014001">
    <property type="entry name" value="Helicase_ATP-bd"/>
</dbReference>
<dbReference type="Pfam" id="PF00271">
    <property type="entry name" value="Helicase_C"/>
    <property type="match status" value="1"/>
</dbReference>
<dbReference type="SUPFAM" id="SSF52540">
    <property type="entry name" value="P-loop containing nucleoside triphosphate hydrolases"/>
    <property type="match status" value="1"/>
</dbReference>
<dbReference type="InterPro" id="IPR000629">
    <property type="entry name" value="RNA-helicase_DEAD-box_CS"/>
</dbReference>
<comment type="caution">
    <text evidence="12">The sequence shown here is derived from an EMBL/GenBank/DDBJ whole genome shotgun (WGS) entry which is preliminary data.</text>
</comment>
<dbReference type="PROSITE" id="PS00039">
    <property type="entry name" value="DEAD_ATP_HELICASE"/>
    <property type="match status" value="1"/>
</dbReference>
<dbReference type="SMART" id="SM00487">
    <property type="entry name" value="DEXDc"/>
    <property type="match status" value="1"/>
</dbReference>
<evidence type="ECO:0000256" key="3">
    <source>
        <dbReference type="ARBA" id="ARBA00022806"/>
    </source>
</evidence>
<dbReference type="PROSITE" id="PS51195">
    <property type="entry name" value="Q_MOTIF"/>
    <property type="match status" value="1"/>
</dbReference>
<dbReference type="PANTHER" id="PTHR47959">
    <property type="entry name" value="ATP-DEPENDENT RNA HELICASE RHLE-RELATED"/>
    <property type="match status" value="1"/>
</dbReference>
<evidence type="ECO:0000313" key="13">
    <source>
        <dbReference type="Proteomes" id="UP001177160"/>
    </source>
</evidence>
<protein>
    <submittedName>
        <fullName evidence="12">DEAD/DEAH box helicase</fullName>
    </submittedName>
</protein>
<evidence type="ECO:0000256" key="6">
    <source>
        <dbReference type="PROSITE-ProRule" id="PRU00552"/>
    </source>
</evidence>
<dbReference type="InterPro" id="IPR014014">
    <property type="entry name" value="RNA_helicase_DEAD_Q_motif"/>
</dbReference>
<evidence type="ECO:0000259" key="11">
    <source>
        <dbReference type="PROSITE" id="PS51195"/>
    </source>
</evidence>
<evidence type="ECO:0000256" key="7">
    <source>
        <dbReference type="RuleBase" id="RU000492"/>
    </source>
</evidence>
<accession>A0ABT2Y667</accession>
<dbReference type="InterPro" id="IPR011545">
    <property type="entry name" value="DEAD/DEAH_box_helicase_dom"/>
</dbReference>
<sequence length="551" mass="63076">MITFKDLNLQEDIQKAIDKLGFVYPTDIQAASIPVVRDGKDMIGQAQTGTGKTFSFAIPIVEAIDMNNPNVQALILLPTRELSLQVYAEFLKLIRFSRQIRATVVYGGQSIERQIKSLKEKPQIIIGTPGRIIDHMTRKTLDFNNLRMLVMDEADEMLKMGFQEDLEIILKDTPKERQTVLFSATIPPFIKTVASTYQKDPVHIKIEAKTLTVEKIKQVYYEVKKEYKDDLLVRLLDFYHFKSIIIFANTKAGVDDLVAYLQNLGYSADALHGDLKQLQRDRVMNAFRQKNVKILVATDVAARGLDINDVEAIINYDIPQELEVYVHRIGRTGRAGKSGYAITLSNAWNRRRIKELENFTKSPLELKEIPTVEDIHAVTIKGIYNQIADMISQKKEHKYEIVIQKLLADGYDGIDIINALMTMSIDDQEKEYREIPIDKPREKKTFDRNDRRPREAGSDARRPRAEGDKPFRDNQKQFVEFEINFGKADQIRAVSLLDLFKKEADLYTGNVGDITIGESKTVFQLNKQSVNRVMGLNGKKFKNKTIKLKKL</sequence>
<organism evidence="12 13">
    <name type="scientific">Paracholeplasma manati</name>
    <dbReference type="NCBI Taxonomy" id="591373"/>
    <lineage>
        <taxon>Bacteria</taxon>
        <taxon>Bacillati</taxon>
        <taxon>Mycoplasmatota</taxon>
        <taxon>Mollicutes</taxon>
        <taxon>Acholeplasmatales</taxon>
        <taxon>Acholeplasmataceae</taxon>
        <taxon>Paracholeplasma</taxon>
    </lineage>
</organism>
<dbReference type="InterPro" id="IPR027417">
    <property type="entry name" value="P-loop_NTPase"/>
</dbReference>
<dbReference type="CDD" id="cd00268">
    <property type="entry name" value="DEADc"/>
    <property type="match status" value="1"/>
</dbReference>
<dbReference type="PROSITE" id="PS51192">
    <property type="entry name" value="HELICASE_ATP_BIND_1"/>
    <property type="match status" value="1"/>
</dbReference>
<keyword evidence="2 7" id="KW-0378">Hydrolase</keyword>
<keyword evidence="1 7" id="KW-0547">Nucleotide-binding</keyword>
<dbReference type="InterPro" id="IPR001650">
    <property type="entry name" value="Helicase_C-like"/>
</dbReference>
<evidence type="ECO:0000256" key="1">
    <source>
        <dbReference type="ARBA" id="ARBA00022741"/>
    </source>
</evidence>
<dbReference type="CDD" id="cd18787">
    <property type="entry name" value="SF2_C_DEAD"/>
    <property type="match status" value="1"/>
</dbReference>
<dbReference type="Pfam" id="PF00270">
    <property type="entry name" value="DEAD"/>
    <property type="match status" value="1"/>
</dbReference>
<dbReference type="PANTHER" id="PTHR47959:SF1">
    <property type="entry name" value="ATP-DEPENDENT RNA HELICASE DBPA"/>
    <property type="match status" value="1"/>
</dbReference>
<evidence type="ECO:0000256" key="8">
    <source>
        <dbReference type="SAM" id="MobiDB-lite"/>
    </source>
</evidence>
<dbReference type="InterPro" id="IPR044742">
    <property type="entry name" value="DEAD/DEAH_RhlB"/>
</dbReference>
<evidence type="ECO:0000256" key="2">
    <source>
        <dbReference type="ARBA" id="ARBA00022801"/>
    </source>
</evidence>
<dbReference type="CDD" id="cd12252">
    <property type="entry name" value="RRM_DbpA"/>
    <property type="match status" value="1"/>
</dbReference>
<feature type="short sequence motif" description="Q motif" evidence="6">
    <location>
        <begin position="2"/>
        <end position="30"/>
    </location>
</feature>
<name>A0ABT2Y667_9MOLU</name>
<evidence type="ECO:0000259" key="9">
    <source>
        <dbReference type="PROSITE" id="PS51192"/>
    </source>
</evidence>
<evidence type="ECO:0000313" key="12">
    <source>
        <dbReference type="EMBL" id="MCV2232240.1"/>
    </source>
</evidence>
<dbReference type="Pfam" id="PF03880">
    <property type="entry name" value="DbpA"/>
    <property type="match status" value="1"/>
</dbReference>
<dbReference type="EMBL" id="JAOVQM010000003">
    <property type="protein sequence ID" value="MCV2232240.1"/>
    <property type="molecule type" value="Genomic_DNA"/>
</dbReference>
<evidence type="ECO:0000256" key="4">
    <source>
        <dbReference type="ARBA" id="ARBA00022840"/>
    </source>
</evidence>
<feature type="domain" description="Helicase ATP-binding" evidence="9">
    <location>
        <begin position="33"/>
        <end position="204"/>
    </location>
</feature>
<keyword evidence="3 7" id="KW-0347">Helicase</keyword>
<proteinExistence type="inferred from homology"/>
<gene>
    <name evidence="12" type="ORF">N7548_05295</name>
</gene>
<reference evidence="12" key="1">
    <citation type="submission" date="2022-09" db="EMBL/GenBank/DDBJ databases">
        <title>Novel Mycoplasma species identified in domestic and wild animals.</title>
        <authorList>
            <person name="Volokhov D.V."/>
            <person name="Furtak V.A."/>
            <person name="Zagorodnyaya T.A."/>
        </authorList>
    </citation>
    <scope>NUCLEOTIDE SEQUENCE</scope>
    <source>
        <strain evidence="12">Oakley</strain>
    </source>
</reference>
<feature type="domain" description="DEAD-box RNA helicase Q" evidence="11">
    <location>
        <begin position="2"/>
        <end position="30"/>
    </location>
</feature>
<feature type="domain" description="Helicase C-terminal" evidence="10">
    <location>
        <begin position="215"/>
        <end position="377"/>
    </location>
</feature>
<keyword evidence="4 7" id="KW-0067">ATP-binding</keyword>
<dbReference type="Gene3D" id="3.30.70.330">
    <property type="match status" value="1"/>
</dbReference>
<dbReference type="Proteomes" id="UP001177160">
    <property type="component" value="Unassembled WGS sequence"/>
</dbReference>
<dbReference type="GO" id="GO:0004386">
    <property type="term" value="F:helicase activity"/>
    <property type="evidence" value="ECO:0007669"/>
    <property type="project" value="UniProtKB-KW"/>
</dbReference>
<evidence type="ECO:0000256" key="5">
    <source>
        <dbReference type="ARBA" id="ARBA00038437"/>
    </source>
</evidence>
<comment type="similarity">
    <text evidence="5 7">Belongs to the DEAD box helicase family.</text>
</comment>
<dbReference type="RefSeq" id="WP_263608428.1">
    <property type="nucleotide sequence ID" value="NZ_JAOVQM010000003.1"/>
</dbReference>
<dbReference type="Gene3D" id="3.40.50.300">
    <property type="entry name" value="P-loop containing nucleotide triphosphate hydrolases"/>
    <property type="match status" value="2"/>
</dbReference>
<dbReference type="SMART" id="SM00490">
    <property type="entry name" value="HELICc"/>
    <property type="match status" value="1"/>
</dbReference>
<evidence type="ECO:0000259" key="10">
    <source>
        <dbReference type="PROSITE" id="PS51194"/>
    </source>
</evidence>
<dbReference type="PROSITE" id="PS51194">
    <property type="entry name" value="HELICASE_CTER"/>
    <property type="match status" value="1"/>
</dbReference>
<dbReference type="InterPro" id="IPR050079">
    <property type="entry name" value="DEAD_box_RNA_helicase"/>
</dbReference>